<reference evidence="1" key="1">
    <citation type="submission" date="2021-02" db="EMBL/GenBank/DDBJ databases">
        <authorList>
            <person name="Palmer J.M."/>
        </authorList>
    </citation>
    <scope>NUCLEOTIDE SEQUENCE</scope>
    <source>
        <strain evidence="1">SCRP23</strain>
    </source>
</reference>
<dbReference type="EMBL" id="JAGDFL010000004">
    <property type="protein sequence ID" value="KAG7402063.1"/>
    <property type="molecule type" value="Genomic_DNA"/>
</dbReference>
<protein>
    <submittedName>
        <fullName evidence="1">Uncharacterized protein</fullName>
    </submittedName>
</protein>
<proteinExistence type="predicted"/>
<name>A0A8T1XDH0_9STRA</name>
<dbReference type="Proteomes" id="UP000693981">
    <property type="component" value="Unassembled WGS sequence"/>
</dbReference>
<gene>
    <name evidence="1" type="ORF">PHYBOEH_007277</name>
</gene>
<evidence type="ECO:0000313" key="2">
    <source>
        <dbReference type="Proteomes" id="UP000693981"/>
    </source>
</evidence>
<accession>A0A8T1XDH0</accession>
<organism evidence="1 2">
    <name type="scientific">Phytophthora boehmeriae</name>
    <dbReference type="NCBI Taxonomy" id="109152"/>
    <lineage>
        <taxon>Eukaryota</taxon>
        <taxon>Sar</taxon>
        <taxon>Stramenopiles</taxon>
        <taxon>Oomycota</taxon>
        <taxon>Peronosporomycetes</taxon>
        <taxon>Peronosporales</taxon>
        <taxon>Peronosporaceae</taxon>
        <taxon>Phytophthora</taxon>
    </lineage>
</organism>
<comment type="caution">
    <text evidence="1">The sequence shown here is derived from an EMBL/GenBank/DDBJ whole genome shotgun (WGS) entry which is preliminary data.</text>
</comment>
<evidence type="ECO:0000313" key="1">
    <source>
        <dbReference type="EMBL" id="KAG7402063.1"/>
    </source>
</evidence>
<dbReference type="OrthoDB" id="100022at2759"/>
<dbReference type="AlphaFoldDB" id="A0A8T1XDH0"/>
<sequence>MDDEARQLEVRALHDEGFNAPRRQIGSLKRKTSGVSDQLANIRAQLAARQELASSELHQRLPAVNSSVKTLPVAIETSRSVDRLRLPLLHRMERMKEVQKPPKDSFLEVHNVLQRAISQEIYVNEVEKVTTSEKTLASTLKEAEEFGEEARKRMVAYSQNESGWKFEERTVRYQQVMEMKQKADKSQQEADIKQELVVEMKKLLRDPYKALRAEDLNRKMLLSAPSALDELFSRRKEVKCE</sequence>
<keyword evidence="2" id="KW-1185">Reference proteome</keyword>